<evidence type="ECO:0000256" key="1">
    <source>
        <dbReference type="SAM" id="MobiDB-lite"/>
    </source>
</evidence>
<gene>
    <name evidence="2" type="ORF">PCOR1329_LOCUS24026</name>
</gene>
<evidence type="ECO:0000313" key="2">
    <source>
        <dbReference type="EMBL" id="CAK0823210.1"/>
    </source>
</evidence>
<feature type="compositionally biased region" description="Basic and acidic residues" evidence="1">
    <location>
        <begin position="83"/>
        <end position="96"/>
    </location>
</feature>
<sequence length="179" mass="18093">MSREGKLAAALAFHLEHLAQLLHRQAGAGDCRALEASLLAAGALLSQGPGDAQTAEREAETGEPGRSSSGRAAEDVAGGASDGRLHDDRCGGHDEPGEPQGPPAPAATRQPSAASGRRVQKASLLSRSSEASGDRTSSQAGVQAAQRPRAEGAGEGPPGASGAAPQGRRRRPCGGRNRR</sequence>
<feature type="compositionally biased region" description="Basic residues" evidence="1">
    <location>
        <begin position="167"/>
        <end position="179"/>
    </location>
</feature>
<protein>
    <submittedName>
        <fullName evidence="2">Uncharacterized protein</fullName>
    </submittedName>
</protein>
<evidence type="ECO:0000313" key="3">
    <source>
        <dbReference type="Proteomes" id="UP001189429"/>
    </source>
</evidence>
<comment type="caution">
    <text evidence="2">The sequence shown here is derived from an EMBL/GenBank/DDBJ whole genome shotgun (WGS) entry which is preliminary data.</text>
</comment>
<organism evidence="2 3">
    <name type="scientific">Prorocentrum cordatum</name>
    <dbReference type="NCBI Taxonomy" id="2364126"/>
    <lineage>
        <taxon>Eukaryota</taxon>
        <taxon>Sar</taxon>
        <taxon>Alveolata</taxon>
        <taxon>Dinophyceae</taxon>
        <taxon>Prorocentrales</taxon>
        <taxon>Prorocentraceae</taxon>
        <taxon>Prorocentrum</taxon>
    </lineage>
</organism>
<keyword evidence="3" id="KW-1185">Reference proteome</keyword>
<dbReference type="Proteomes" id="UP001189429">
    <property type="component" value="Unassembled WGS sequence"/>
</dbReference>
<proteinExistence type="predicted"/>
<feature type="region of interest" description="Disordered" evidence="1">
    <location>
        <begin position="47"/>
        <end position="179"/>
    </location>
</feature>
<feature type="compositionally biased region" description="Polar residues" evidence="1">
    <location>
        <begin position="123"/>
        <end position="141"/>
    </location>
</feature>
<reference evidence="2" key="1">
    <citation type="submission" date="2023-10" db="EMBL/GenBank/DDBJ databases">
        <authorList>
            <person name="Chen Y."/>
            <person name="Shah S."/>
            <person name="Dougan E. K."/>
            <person name="Thang M."/>
            <person name="Chan C."/>
        </authorList>
    </citation>
    <scope>NUCLEOTIDE SEQUENCE [LARGE SCALE GENOMIC DNA]</scope>
</reference>
<name>A0ABN9RVV6_9DINO</name>
<accession>A0ABN9RVV6</accession>
<dbReference type="EMBL" id="CAUYUJ010008218">
    <property type="protein sequence ID" value="CAK0823210.1"/>
    <property type="molecule type" value="Genomic_DNA"/>
</dbReference>